<dbReference type="Proteomes" id="UP001595818">
    <property type="component" value="Unassembled WGS sequence"/>
</dbReference>
<accession>A0ABV9T7E3</accession>
<keyword evidence="2" id="KW-1185">Reference proteome</keyword>
<dbReference type="RefSeq" id="WP_377068144.1">
    <property type="nucleotide sequence ID" value="NZ_JBHSJJ010000017.1"/>
</dbReference>
<gene>
    <name evidence="1" type="ORF">ACFPFU_21870</name>
</gene>
<evidence type="ECO:0000313" key="1">
    <source>
        <dbReference type="EMBL" id="MFC4874367.1"/>
    </source>
</evidence>
<evidence type="ECO:0008006" key="3">
    <source>
        <dbReference type="Google" id="ProtNLM"/>
    </source>
</evidence>
<proteinExistence type="predicted"/>
<organism evidence="1 2">
    <name type="scientific">Negadavirga shengliensis</name>
    <dbReference type="NCBI Taxonomy" id="1389218"/>
    <lineage>
        <taxon>Bacteria</taxon>
        <taxon>Pseudomonadati</taxon>
        <taxon>Bacteroidota</taxon>
        <taxon>Cytophagia</taxon>
        <taxon>Cytophagales</taxon>
        <taxon>Cyclobacteriaceae</taxon>
        <taxon>Negadavirga</taxon>
    </lineage>
</organism>
<dbReference type="EMBL" id="JBHSJJ010000017">
    <property type="protein sequence ID" value="MFC4874367.1"/>
    <property type="molecule type" value="Genomic_DNA"/>
</dbReference>
<comment type="caution">
    <text evidence="1">The sequence shown here is derived from an EMBL/GenBank/DDBJ whole genome shotgun (WGS) entry which is preliminary data.</text>
</comment>
<dbReference type="PROSITE" id="PS51257">
    <property type="entry name" value="PROKAR_LIPOPROTEIN"/>
    <property type="match status" value="1"/>
</dbReference>
<evidence type="ECO:0000313" key="2">
    <source>
        <dbReference type="Proteomes" id="UP001595818"/>
    </source>
</evidence>
<name>A0ABV9T7E3_9BACT</name>
<reference evidence="2" key="1">
    <citation type="journal article" date="2019" name="Int. J. Syst. Evol. Microbiol.">
        <title>The Global Catalogue of Microorganisms (GCM) 10K type strain sequencing project: providing services to taxonomists for standard genome sequencing and annotation.</title>
        <authorList>
            <consortium name="The Broad Institute Genomics Platform"/>
            <consortium name="The Broad Institute Genome Sequencing Center for Infectious Disease"/>
            <person name="Wu L."/>
            <person name="Ma J."/>
        </authorList>
    </citation>
    <scope>NUCLEOTIDE SEQUENCE [LARGE SCALE GENOMIC DNA]</scope>
    <source>
        <strain evidence="2">CGMCC 4.7466</strain>
    </source>
</reference>
<sequence>MKPSLLPCFFVFILLATSCNDDDMVLNSAMLYGTWEHSWHNPNMGLNTVDVYVFGENRSFERYLVYRDPESNEISGYGYYQSGTYALSGDNATFFIETVLLPQEEDFADLEDLAESEGGFERSVRLEFLEAGSKLLIDLGPCNDVIVAAMCIENSIYTRVE</sequence>
<protein>
    <recommendedName>
        <fullName evidence="3">Lipocalin-like domain-containing protein</fullName>
    </recommendedName>
</protein>